<evidence type="ECO:0000256" key="1">
    <source>
        <dbReference type="ARBA" id="ARBA00022729"/>
    </source>
</evidence>
<keyword evidence="5" id="KW-1185">Reference proteome</keyword>
<dbReference type="Proteomes" id="UP000019140">
    <property type="component" value="Unassembled WGS sequence"/>
</dbReference>
<dbReference type="AlphaFoldDB" id="W4M0J0"/>
<name>W4M0J0_9BACT</name>
<protein>
    <recommendedName>
        <fullName evidence="3">LamG-like jellyroll fold domain-containing protein</fullName>
    </recommendedName>
</protein>
<evidence type="ECO:0000313" key="5">
    <source>
        <dbReference type="Proteomes" id="UP000019140"/>
    </source>
</evidence>
<evidence type="ECO:0000256" key="2">
    <source>
        <dbReference type="ARBA" id="ARBA00023157"/>
    </source>
</evidence>
<feature type="domain" description="LamG-like jellyroll fold" evidence="3">
    <location>
        <begin position="35"/>
        <end position="167"/>
    </location>
</feature>
<dbReference type="InterPro" id="IPR006558">
    <property type="entry name" value="LamG-like"/>
</dbReference>
<organism evidence="4 5">
    <name type="scientific">Candidatus Entotheonella gemina</name>
    <dbReference type="NCBI Taxonomy" id="1429439"/>
    <lineage>
        <taxon>Bacteria</taxon>
        <taxon>Pseudomonadati</taxon>
        <taxon>Nitrospinota/Tectimicrobiota group</taxon>
        <taxon>Candidatus Tectimicrobiota</taxon>
        <taxon>Candidatus Entotheonellia</taxon>
        <taxon>Candidatus Entotheonellales</taxon>
        <taxon>Candidatus Entotheonellaceae</taxon>
        <taxon>Candidatus Entotheonella</taxon>
    </lineage>
</organism>
<keyword evidence="1" id="KW-0732">Signal</keyword>
<keyword evidence="2" id="KW-1015">Disulfide bond</keyword>
<evidence type="ECO:0000313" key="4">
    <source>
        <dbReference type="EMBL" id="ETX03829.1"/>
    </source>
</evidence>
<reference evidence="4 5" key="1">
    <citation type="journal article" date="2014" name="Nature">
        <title>An environmental bacterial taxon with a large and distinct metabolic repertoire.</title>
        <authorList>
            <person name="Wilson M.C."/>
            <person name="Mori T."/>
            <person name="Ruckert C."/>
            <person name="Uria A.R."/>
            <person name="Helf M.J."/>
            <person name="Takada K."/>
            <person name="Gernert C."/>
            <person name="Steffens U.A."/>
            <person name="Heycke N."/>
            <person name="Schmitt S."/>
            <person name="Rinke C."/>
            <person name="Helfrich E.J."/>
            <person name="Brachmann A.O."/>
            <person name="Gurgui C."/>
            <person name="Wakimoto T."/>
            <person name="Kracht M."/>
            <person name="Crusemann M."/>
            <person name="Hentschel U."/>
            <person name="Abe I."/>
            <person name="Matsunaga S."/>
            <person name="Kalinowski J."/>
            <person name="Takeyama H."/>
            <person name="Piel J."/>
        </authorList>
    </citation>
    <scope>NUCLEOTIDE SEQUENCE [LARGE SCALE GENOMIC DNA]</scope>
    <source>
        <strain evidence="5">TSY2</strain>
    </source>
</reference>
<dbReference type="SUPFAM" id="SSF49899">
    <property type="entry name" value="Concanavalin A-like lectins/glucanases"/>
    <property type="match status" value="1"/>
</dbReference>
<accession>W4M0J0</accession>
<comment type="caution">
    <text evidence="4">The sequence shown here is derived from an EMBL/GenBank/DDBJ whole genome shotgun (WGS) entry which is preliminary data.</text>
</comment>
<gene>
    <name evidence="4" type="ORF">ETSY2_32370</name>
</gene>
<dbReference type="Gene3D" id="2.60.120.200">
    <property type="match status" value="1"/>
</dbReference>
<dbReference type="Pfam" id="PF13385">
    <property type="entry name" value="Laminin_G_3"/>
    <property type="match status" value="1"/>
</dbReference>
<proteinExistence type="predicted"/>
<evidence type="ECO:0000259" key="3">
    <source>
        <dbReference type="SMART" id="SM00560"/>
    </source>
</evidence>
<dbReference type="InterPro" id="IPR013320">
    <property type="entry name" value="ConA-like_dom_sf"/>
</dbReference>
<sequence>MPEEKELRTEVSNSALVFEGNDYVDCGNGIDLVHKSFTIEFWAKRGDTGRSQAFLRQSENRRPTRNHGLHMGFRTNNQYCIAFWGDNLDTQTPYTDRDWHHWAGTYDHQTKRQRLYCDSEPAVEPRTATDDCLATGPFLIGSGYNPQNMFKGTMAEVRIWDHVRGEAELKADMHRRLTGHEPGLVAYWPLNEGTGDTVSDKSGNGHHGTIHDATWQDDATSALFKG</sequence>
<dbReference type="EMBL" id="AZHX01001378">
    <property type="protein sequence ID" value="ETX03829.1"/>
    <property type="molecule type" value="Genomic_DNA"/>
</dbReference>
<dbReference type="HOGENOM" id="CLU_1029412_0_0_7"/>
<dbReference type="SMART" id="SM00560">
    <property type="entry name" value="LamGL"/>
    <property type="match status" value="1"/>
</dbReference>